<evidence type="ECO:0000259" key="1">
    <source>
        <dbReference type="Pfam" id="PF00561"/>
    </source>
</evidence>
<evidence type="ECO:0000313" key="2">
    <source>
        <dbReference type="EMBL" id="GGE09577.1"/>
    </source>
</evidence>
<dbReference type="RefSeq" id="WP_188646641.1">
    <property type="nucleotide sequence ID" value="NZ_BMHQ01000002.1"/>
</dbReference>
<dbReference type="EMBL" id="BMHQ01000002">
    <property type="protein sequence ID" value="GGE09577.1"/>
    <property type="molecule type" value="Genomic_DNA"/>
</dbReference>
<evidence type="ECO:0000313" key="3">
    <source>
        <dbReference type="Proteomes" id="UP000625210"/>
    </source>
</evidence>
<dbReference type="PANTHER" id="PTHR43689:SF8">
    <property type="entry name" value="ALPHA_BETA-HYDROLASES SUPERFAMILY PROTEIN"/>
    <property type="match status" value="1"/>
</dbReference>
<keyword evidence="2" id="KW-0378">Hydrolase</keyword>
<dbReference type="GO" id="GO:0016787">
    <property type="term" value="F:hydrolase activity"/>
    <property type="evidence" value="ECO:0007669"/>
    <property type="project" value="UniProtKB-KW"/>
</dbReference>
<comment type="caution">
    <text evidence="2">The sequence shown here is derived from an EMBL/GenBank/DDBJ whole genome shotgun (WGS) entry which is preliminary data.</text>
</comment>
<name>A0A8J2VGI7_9BACL</name>
<dbReference type="Gene3D" id="3.40.50.1820">
    <property type="entry name" value="alpha/beta hydrolase"/>
    <property type="match status" value="1"/>
</dbReference>
<reference evidence="2" key="1">
    <citation type="journal article" date="2014" name="Int. J. Syst. Evol. Microbiol.">
        <title>Complete genome sequence of Corynebacterium casei LMG S-19264T (=DSM 44701T), isolated from a smear-ripened cheese.</title>
        <authorList>
            <consortium name="US DOE Joint Genome Institute (JGI-PGF)"/>
            <person name="Walter F."/>
            <person name="Albersmeier A."/>
            <person name="Kalinowski J."/>
            <person name="Ruckert C."/>
        </authorList>
    </citation>
    <scope>NUCLEOTIDE SEQUENCE</scope>
    <source>
        <strain evidence="2">CGMCC 1.15179</strain>
    </source>
</reference>
<dbReference type="Pfam" id="PF00561">
    <property type="entry name" value="Abhydrolase_1"/>
    <property type="match status" value="1"/>
</dbReference>
<protein>
    <submittedName>
        <fullName evidence="2">Alpha/beta hydrolase</fullName>
    </submittedName>
</protein>
<accession>A0A8J2VGI7</accession>
<proteinExistence type="predicted"/>
<dbReference type="InterPro" id="IPR029058">
    <property type="entry name" value="AB_hydrolase_fold"/>
</dbReference>
<dbReference type="Proteomes" id="UP000625210">
    <property type="component" value="Unassembled WGS sequence"/>
</dbReference>
<dbReference type="SUPFAM" id="SSF53474">
    <property type="entry name" value="alpha/beta-Hydrolases"/>
    <property type="match status" value="1"/>
</dbReference>
<dbReference type="AlphaFoldDB" id="A0A8J2VGI7"/>
<organism evidence="2 3">
    <name type="scientific">Marinithermofilum abyssi</name>
    <dbReference type="NCBI Taxonomy" id="1571185"/>
    <lineage>
        <taxon>Bacteria</taxon>
        <taxon>Bacillati</taxon>
        <taxon>Bacillota</taxon>
        <taxon>Bacilli</taxon>
        <taxon>Bacillales</taxon>
        <taxon>Thermoactinomycetaceae</taxon>
        <taxon>Marinithermofilum</taxon>
    </lineage>
</organism>
<reference evidence="2" key="2">
    <citation type="submission" date="2020-09" db="EMBL/GenBank/DDBJ databases">
        <authorList>
            <person name="Sun Q."/>
            <person name="Zhou Y."/>
        </authorList>
    </citation>
    <scope>NUCLEOTIDE SEQUENCE</scope>
    <source>
        <strain evidence="2">CGMCC 1.15179</strain>
    </source>
</reference>
<dbReference type="InterPro" id="IPR000073">
    <property type="entry name" value="AB_hydrolase_1"/>
</dbReference>
<dbReference type="PANTHER" id="PTHR43689">
    <property type="entry name" value="HYDROLASE"/>
    <property type="match status" value="1"/>
</dbReference>
<feature type="domain" description="AB hydrolase-1" evidence="1">
    <location>
        <begin position="36"/>
        <end position="161"/>
    </location>
</feature>
<gene>
    <name evidence="2" type="ORF">GCM10011571_08590</name>
</gene>
<sequence length="285" mass="31855">MRRRHMTVVPFSLEVGKEDRIIRGEVFTGEPSASTPVLVLCHGFKGFKDWGFFPYAAEELTTRGFTVITFNFSMNGVGEVPDQFTELDKFARNTYSREQEDLTLLFAALRTGRLPLPDHADTQRTGLIGHSRGGANSLLFALDHPAEVQAVALWNSIANVDLFSPQMKQEMKEQGKTVIVNARTQQEMPILAEVLEDIESHREQFDILGRLSQLHQPLLILQGDEDLAVPVHTAVDIDKRAPHSQLHVLPGANHTFGVVHPFQGTTPHLSEALDKTASFFHYHLG</sequence>
<keyword evidence="3" id="KW-1185">Reference proteome</keyword>